<evidence type="ECO:0000256" key="3">
    <source>
        <dbReference type="ARBA" id="ARBA00029447"/>
    </source>
</evidence>
<feature type="domain" description="HAMP" evidence="7">
    <location>
        <begin position="210"/>
        <end position="262"/>
    </location>
</feature>
<keyword evidence="2 4" id="KW-0807">Transducer</keyword>
<dbReference type="Gene3D" id="1.10.287.950">
    <property type="entry name" value="Methyl-accepting chemotaxis protein"/>
    <property type="match status" value="1"/>
</dbReference>
<keyword evidence="5" id="KW-0812">Transmembrane</keyword>
<feature type="transmembrane region" description="Helical" evidence="5">
    <location>
        <begin position="188"/>
        <end position="208"/>
    </location>
</feature>
<dbReference type="SMART" id="SM00283">
    <property type="entry name" value="MA"/>
    <property type="match status" value="1"/>
</dbReference>
<organism evidence="8 9">
    <name type="scientific">Agaribacter marinus</name>
    <dbReference type="NCBI Taxonomy" id="1431249"/>
    <lineage>
        <taxon>Bacteria</taxon>
        <taxon>Pseudomonadati</taxon>
        <taxon>Pseudomonadota</taxon>
        <taxon>Gammaproteobacteria</taxon>
        <taxon>Alteromonadales</taxon>
        <taxon>Alteromonadaceae</taxon>
        <taxon>Agaribacter</taxon>
    </lineage>
</organism>
<dbReference type="RefSeq" id="WP_284217926.1">
    <property type="nucleotide sequence ID" value="NZ_BSOT01000006.1"/>
</dbReference>
<dbReference type="Gene3D" id="6.10.340.10">
    <property type="match status" value="1"/>
</dbReference>
<reference evidence="8" key="2">
    <citation type="submission" date="2023-01" db="EMBL/GenBank/DDBJ databases">
        <title>Draft genome sequence of Agaribacter marinus strain NBRC 110023.</title>
        <authorList>
            <person name="Sun Q."/>
            <person name="Mori K."/>
        </authorList>
    </citation>
    <scope>NUCLEOTIDE SEQUENCE</scope>
    <source>
        <strain evidence="8">NBRC 110023</strain>
    </source>
</reference>
<dbReference type="CDD" id="cd06225">
    <property type="entry name" value="HAMP"/>
    <property type="match status" value="1"/>
</dbReference>
<dbReference type="PANTHER" id="PTHR32089">
    <property type="entry name" value="METHYL-ACCEPTING CHEMOTAXIS PROTEIN MCPB"/>
    <property type="match status" value="1"/>
</dbReference>
<dbReference type="Pfam" id="PF00672">
    <property type="entry name" value="HAMP"/>
    <property type="match status" value="1"/>
</dbReference>
<reference evidence="8" key="1">
    <citation type="journal article" date="2014" name="Int. J. Syst. Evol. Microbiol.">
        <title>Complete genome sequence of Corynebacterium casei LMG S-19264T (=DSM 44701T), isolated from a smear-ripened cheese.</title>
        <authorList>
            <consortium name="US DOE Joint Genome Institute (JGI-PGF)"/>
            <person name="Walter F."/>
            <person name="Albersmeier A."/>
            <person name="Kalinowski J."/>
            <person name="Ruckert C."/>
        </authorList>
    </citation>
    <scope>NUCLEOTIDE SEQUENCE</scope>
    <source>
        <strain evidence="8">NBRC 110023</strain>
    </source>
</reference>
<dbReference type="InterPro" id="IPR004089">
    <property type="entry name" value="MCPsignal_dom"/>
</dbReference>
<accession>A0AA37T0S4</accession>
<evidence type="ECO:0000259" key="6">
    <source>
        <dbReference type="PROSITE" id="PS50111"/>
    </source>
</evidence>
<evidence type="ECO:0000259" key="7">
    <source>
        <dbReference type="PROSITE" id="PS50885"/>
    </source>
</evidence>
<dbReference type="SUPFAM" id="SSF58104">
    <property type="entry name" value="Methyl-accepting chemotaxis protein (MCP) signaling domain"/>
    <property type="match status" value="1"/>
</dbReference>
<dbReference type="GO" id="GO:0016020">
    <property type="term" value="C:membrane"/>
    <property type="evidence" value="ECO:0007669"/>
    <property type="project" value="UniProtKB-SubCell"/>
</dbReference>
<evidence type="ECO:0000256" key="5">
    <source>
        <dbReference type="SAM" id="Phobius"/>
    </source>
</evidence>
<dbReference type="SMART" id="SM00304">
    <property type="entry name" value="HAMP"/>
    <property type="match status" value="1"/>
</dbReference>
<dbReference type="GO" id="GO:0006935">
    <property type="term" value="P:chemotaxis"/>
    <property type="evidence" value="ECO:0007669"/>
    <property type="project" value="UniProtKB-ARBA"/>
</dbReference>
<gene>
    <name evidence="8" type="primary">ctpH</name>
    <name evidence="8" type="ORF">GCM10007852_24840</name>
</gene>
<keyword evidence="9" id="KW-1185">Reference proteome</keyword>
<dbReference type="AlphaFoldDB" id="A0AA37T0S4"/>
<keyword evidence="5" id="KW-0472">Membrane</keyword>
<dbReference type="PROSITE" id="PS50885">
    <property type="entry name" value="HAMP"/>
    <property type="match status" value="1"/>
</dbReference>
<dbReference type="EMBL" id="BSOT01000006">
    <property type="protein sequence ID" value="GLR71576.1"/>
    <property type="molecule type" value="Genomic_DNA"/>
</dbReference>
<comment type="subcellular location">
    <subcellularLocation>
        <location evidence="1">Membrane</location>
    </subcellularLocation>
</comment>
<dbReference type="FunFam" id="1.10.287.950:FF:000001">
    <property type="entry name" value="Methyl-accepting chemotaxis sensory transducer"/>
    <property type="match status" value="1"/>
</dbReference>
<evidence type="ECO:0000256" key="1">
    <source>
        <dbReference type="ARBA" id="ARBA00004370"/>
    </source>
</evidence>
<evidence type="ECO:0000313" key="9">
    <source>
        <dbReference type="Proteomes" id="UP001156601"/>
    </source>
</evidence>
<feature type="transmembrane region" description="Helical" evidence="5">
    <location>
        <begin position="12"/>
        <end position="32"/>
    </location>
</feature>
<comment type="similarity">
    <text evidence="3">Belongs to the methyl-accepting chemotaxis (MCP) protein family.</text>
</comment>
<dbReference type="PROSITE" id="PS50111">
    <property type="entry name" value="CHEMOTAXIS_TRANSDUC_2"/>
    <property type="match status" value="1"/>
</dbReference>
<dbReference type="GO" id="GO:0007165">
    <property type="term" value="P:signal transduction"/>
    <property type="evidence" value="ECO:0007669"/>
    <property type="project" value="UniProtKB-KW"/>
</dbReference>
<dbReference type="PANTHER" id="PTHR32089:SF112">
    <property type="entry name" value="LYSOZYME-LIKE PROTEIN-RELATED"/>
    <property type="match status" value="1"/>
</dbReference>
<dbReference type="Pfam" id="PF00015">
    <property type="entry name" value="MCPsignal"/>
    <property type="match status" value="1"/>
</dbReference>
<name>A0AA37T0S4_9ALTE</name>
<comment type="caution">
    <text evidence="8">The sequence shown here is derived from an EMBL/GenBank/DDBJ whole genome shotgun (WGS) entry which is preliminary data.</text>
</comment>
<keyword evidence="5" id="KW-1133">Transmembrane helix</keyword>
<dbReference type="InterPro" id="IPR003660">
    <property type="entry name" value="HAMP_dom"/>
</dbReference>
<feature type="domain" description="Methyl-accepting transducer" evidence="6">
    <location>
        <begin position="267"/>
        <end position="503"/>
    </location>
</feature>
<proteinExistence type="inferred from homology"/>
<evidence type="ECO:0000313" key="8">
    <source>
        <dbReference type="EMBL" id="GLR71576.1"/>
    </source>
</evidence>
<evidence type="ECO:0000256" key="4">
    <source>
        <dbReference type="PROSITE-ProRule" id="PRU00284"/>
    </source>
</evidence>
<protein>
    <submittedName>
        <fullName evidence="8">Methyl-accepting chemotaxis protein CtpH</fullName>
    </submittedName>
</protein>
<dbReference type="Proteomes" id="UP001156601">
    <property type="component" value="Unassembled WGS sequence"/>
</dbReference>
<sequence length="539" mass="59256">MKINSLKSRLLLISMTAALSIFLCSVLITFLLSNKIDKYEYLLANESRAAVLTGTMNQLFKTQVQEWKNVLLRGHDNNDREKYWNRFIDKQQQIQTQVTAVLNMPLAADIKQNLNQFKSSHAAIFAHYQAAYSQFLDNDFNHKATDRIVRGIDREPSKLLADAVEMLQLEVKVTSDNLAKRTKFQRTAAYISSAVVLVLALFLMRYFLTRKVSYPISKLIKAIEAVSHGDFTKQVSSKRNGELGLLAGAINLVRKKLHHVSEQLEHEQRALISVSHEISGDATLVYTIASQLNEQANNISDVSQHISSAVAQMSENVSEANITVTTAKKSANKSREVMQNTIVAIQSSSTKIRETSDVIRQLGEDTALVGSVVDVINGVAEQTNLLALNAAIEAARAGEQGRGFAVVADEVRTLASRTQQSTEEIKGIIDKLQKGASAAVQAIMEGEAEVVASENTVNSASSMLLEVDDAVAKITLINEKISSSLSTQLTLNDKIVERVVNLTSTAKDSRECGENLNTNAVKLAEVKDKMLAELEHLTA</sequence>
<evidence type="ECO:0000256" key="2">
    <source>
        <dbReference type="ARBA" id="ARBA00023224"/>
    </source>
</evidence>